<dbReference type="REBASE" id="62854">
    <property type="entry name" value="Rsl19594ORF5472P"/>
</dbReference>
<name>A0A7U4E8V4_RUNSL</name>
<reference evidence="3" key="1">
    <citation type="submission" date="2011-06" db="EMBL/GenBank/DDBJ databases">
        <title>The complete genome of chromosome of Runella slithyformis DSM 19594.</title>
        <authorList>
            <consortium name="US DOE Joint Genome Institute (JGI-PGF)"/>
            <person name="Lucas S."/>
            <person name="Han J."/>
            <person name="Lapidus A."/>
            <person name="Bruce D."/>
            <person name="Goodwin L."/>
            <person name="Pitluck S."/>
            <person name="Peters L."/>
            <person name="Kyrpides N."/>
            <person name="Mavromatis K."/>
            <person name="Ivanova N."/>
            <person name="Ovchinnikova G."/>
            <person name="Zhang X."/>
            <person name="Misra M."/>
            <person name="Detter J.C."/>
            <person name="Tapia R."/>
            <person name="Han C."/>
            <person name="Land M."/>
            <person name="Hauser L."/>
            <person name="Markowitz V."/>
            <person name="Cheng J.-F."/>
            <person name="Hugenholtz P."/>
            <person name="Woyke T."/>
            <person name="Wu D."/>
            <person name="Tindall B."/>
            <person name="Faehrich R."/>
            <person name="Brambilla E."/>
            <person name="Klenk H.-P."/>
            <person name="Eisen J.A."/>
        </authorList>
    </citation>
    <scope>NUCLEOTIDE SEQUENCE [LARGE SCALE GENOMIC DNA]</scope>
    <source>
        <strain evidence="3">ATCC 29530 / DSM 19594 / LMG 11500 / NCIMB 11436 / LSU 4</strain>
    </source>
</reference>
<dbReference type="InterPro" id="IPR003959">
    <property type="entry name" value="ATPase_AAA_core"/>
</dbReference>
<dbReference type="AlphaFoldDB" id="A0A7U4E8V4"/>
<protein>
    <recommendedName>
        <fullName evidence="1">ATPase AAA-type core domain-containing protein</fullName>
    </recommendedName>
</protein>
<dbReference type="GO" id="GO:0005524">
    <property type="term" value="F:ATP binding"/>
    <property type="evidence" value="ECO:0007669"/>
    <property type="project" value="InterPro"/>
</dbReference>
<dbReference type="SUPFAM" id="SSF52540">
    <property type="entry name" value="P-loop containing nucleoside triphosphate hydrolases"/>
    <property type="match status" value="1"/>
</dbReference>
<accession>A0A7U4E8V4</accession>
<organism evidence="2 3">
    <name type="scientific">Runella slithyformis (strain ATCC 29530 / DSM 19594 / LMG 11500 / NCIMB 11436 / LSU 4)</name>
    <dbReference type="NCBI Taxonomy" id="761193"/>
    <lineage>
        <taxon>Bacteria</taxon>
        <taxon>Pseudomonadati</taxon>
        <taxon>Bacteroidota</taxon>
        <taxon>Cytophagia</taxon>
        <taxon>Cytophagales</taxon>
        <taxon>Spirosomataceae</taxon>
        <taxon>Runella</taxon>
    </lineage>
</organism>
<evidence type="ECO:0000313" key="3">
    <source>
        <dbReference type="Proteomes" id="UP000000493"/>
    </source>
</evidence>
<evidence type="ECO:0000259" key="1">
    <source>
        <dbReference type="Pfam" id="PF13304"/>
    </source>
</evidence>
<reference evidence="2 3" key="2">
    <citation type="journal article" date="2012" name="Stand. Genomic Sci.">
        <title>Complete genome sequence of the aquatic bacterium Runella slithyformis type strain (LSU 4(T)).</title>
        <authorList>
            <person name="Copeland A."/>
            <person name="Zhang X."/>
            <person name="Misra M."/>
            <person name="Lapidus A."/>
            <person name="Nolan M."/>
            <person name="Lucas S."/>
            <person name="Deshpande S."/>
            <person name="Cheng J.F."/>
            <person name="Tapia R."/>
            <person name="Goodwin L.A."/>
            <person name="Pitluck S."/>
            <person name="Liolios K."/>
            <person name="Pagani I."/>
            <person name="Ivanova N."/>
            <person name="Mikhailova N."/>
            <person name="Pati A."/>
            <person name="Chen A."/>
            <person name="Palaniappan K."/>
            <person name="Land M."/>
            <person name="Hauser L."/>
            <person name="Pan C."/>
            <person name="Jeffries C.D."/>
            <person name="Detter J.C."/>
            <person name="Brambilla E.M."/>
            <person name="Rohde M."/>
            <person name="Djao O.D."/>
            <person name="Goker M."/>
            <person name="Sikorski J."/>
            <person name="Tindall B.J."/>
            <person name="Woyke T."/>
            <person name="Bristow J."/>
            <person name="Eisen J.A."/>
            <person name="Markowitz V."/>
            <person name="Hugenholtz P."/>
            <person name="Kyrpides N.C."/>
            <person name="Klenk H.P."/>
            <person name="Mavromatis K."/>
        </authorList>
    </citation>
    <scope>NUCLEOTIDE SEQUENCE [LARGE SCALE GENOMIC DNA]</scope>
    <source>
        <strain evidence="3">ATCC 29530 / DSM 19594 / LMG 11500 / NCIMB 11436 / LSU 4</strain>
    </source>
</reference>
<dbReference type="Pfam" id="PF13304">
    <property type="entry name" value="AAA_21"/>
    <property type="match status" value="1"/>
</dbReference>
<dbReference type="InterPro" id="IPR051396">
    <property type="entry name" value="Bact_Antivir_Def_Nuclease"/>
</dbReference>
<dbReference type="Gene3D" id="3.40.50.300">
    <property type="entry name" value="P-loop containing nucleotide triphosphate hydrolases"/>
    <property type="match status" value="1"/>
</dbReference>
<dbReference type="GO" id="GO:0016887">
    <property type="term" value="F:ATP hydrolysis activity"/>
    <property type="evidence" value="ECO:0007669"/>
    <property type="project" value="InterPro"/>
</dbReference>
<dbReference type="Proteomes" id="UP000000493">
    <property type="component" value="Chromosome"/>
</dbReference>
<sequence length="456" mass="51533">MYIKKVIINNIRSISDFEMTFPEPAGWHVVIGDNGAGKSTVVKSIALALLDITDINAAGQDWEEWLKNNGVPTGSIELFINPYESNKIVQNKITFQQKVTFQEDGYIFDDINITIKEVIFRGRKTLDSVPSIPTTTFPHPTPSIRVEEIKQKREYWFSAGYGPFRRFTGGSQDKEKIYKTNPNLGSHLSIFGEDVALPEALNFLRDLYIEELEANKNERNGESGVKTKPKSTLENLMKFINEAGLLPHGAAIHGVALKEIYFKDGYGNIVTSLQMSDGYRSILSMTFELIRQLIRIYGNQLVFENINNGKNIIDLPGVVLIDEIDAHLHPTWQTRIGEWFTKYFPKIQFIVTTHSPLVCRACEKGSIWRLASPGSDTESGEVTGLERERLIYGNILDAYGTELFGQSPVRSDKSEEKLERLGHLNMLSAFGKITEEEDKERLELQKILSTDDPTGF</sequence>
<dbReference type="EMBL" id="CP002859">
    <property type="protein sequence ID" value="AEI51763.1"/>
    <property type="molecule type" value="Genomic_DNA"/>
</dbReference>
<feature type="domain" description="ATPase AAA-type core" evidence="1">
    <location>
        <begin position="28"/>
        <end position="359"/>
    </location>
</feature>
<gene>
    <name evidence="2" type="ordered locus">Runsl_5472</name>
</gene>
<dbReference type="PANTHER" id="PTHR43581:SF2">
    <property type="entry name" value="EXCINUCLEASE ATPASE SUBUNIT"/>
    <property type="match status" value="1"/>
</dbReference>
<evidence type="ECO:0000313" key="2">
    <source>
        <dbReference type="EMBL" id="AEI51763.1"/>
    </source>
</evidence>
<dbReference type="KEGG" id="rsi:Runsl_5472"/>
<dbReference type="InterPro" id="IPR027417">
    <property type="entry name" value="P-loop_NTPase"/>
</dbReference>
<keyword evidence="3" id="KW-1185">Reference proteome</keyword>
<dbReference type="PANTHER" id="PTHR43581">
    <property type="entry name" value="ATP/GTP PHOSPHATASE"/>
    <property type="match status" value="1"/>
</dbReference>
<proteinExistence type="predicted"/>